<feature type="domain" description="UspA" evidence="2">
    <location>
        <begin position="69"/>
        <end position="123"/>
    </location>
</feature>
<dbReference type="OrthoDB" id="8560984at2"/>
<dbReference type="InterPro" id="IPR006016">
    <property type="entry name" value="UspA"/>
</dbReference>
<feature type="domain" description="UspA" evidence="2">
    <location>
        <begin position="1"/>
        <end position="54"/>
    </location>
</feature>
<dbReference type="PANTHER" id="PTHR46268:SF6">
    <property type="entry name" value="UNIVERSAL STRESS PROTEIN UP12"/>
    <property type="match status" value="1"/>
</dbReference>
<dbReference type="PRINTS" id="PR01438">
    <property type="entry name" value="UNVRSLSTRESS"/>
</dbReference>
<dbReference type="Pfam" id="PF00582">
    <property type="entry name" value="Usp"/>
    <property type="match status" value="2"/>
</dbReference>
<comment type="similarity">
    <text evidence="1">Belongs to the universal stress protein A family.</text>
</comment>
<evidence type="ECO:0000313" key="4">
    <source>
        <dbReference type="Proteomes" id="UP000321197"/>
    </source>
</evidence>
<evidence type="ECO:0000313" key="3">
    <source>
        <dbReference type="EMBL" id="GEM82783.1"/>
    </source>
</evidence>
<dbReference type="PANTHER" id="PTHR46268">
    <property type="entry name" value="STRESS RESPONSE PROTEIN NHAX"/>
    <property type="match status" value="1"/>
</dbReference>
<evidence type="ECO:0000256" key="1">
    <source>
        <dbReference type="ARBA" id="ARBA00008791"/>
    </source>
</evidence>
<dbReference type="EMBL" id="BJXL01000020">
    <property type="protein sequence ID" value="GEM82783.1"/>
    <property type="molecule type" value="Genomic_DNA"/>
</dbReference>
<sequence length="145" mass="15454">MFRHILVPVGLGAGSQAAAQHALNLSRWLGCKVTLVHVLENAEGPVSETFARMVQGARRQPTVLLVEPHGQTVGAVVAQTAQQTHADLIVIGCHDAAPQTSEVLGSTAQSIVAESTVPVQVVPTAVWEQSKPWLQRFMGRAAHEI</sequence>
<dbReference type="RefSeq" id="WP_119341914.1">
    <property type="nucleotide sequence ID" value="NZ_BJXL01000020.1"/>
</dbReference>
<dbReference type="Gene3D" id="3.40.50.620">
    <property type="entry name" value="HUPs"/>
    <property type="match status" value="1"/>
</dbReference>
<dbReference type="CDD" id="cd00293">
    <property type="entry name" value="USP-like"/>
    <property type="match status" value="1"/>
</dbReference>
<gene>
    <name evidence="3" type="ORF">MHY01S_09490</name>
</gene>
<protein>
    <recommendedName>
        <fullName evidence="2">UspA domain-containing protein</fullName>
    </recommendedName>
</protein>
<name>A0A511QZH5_9DEIN</name>
<comment type="caution">
    <text evidence="3">The sequence shown here is derived from an EMBL/GenBank/DDBJ whole genome shotgun (WGS) entry which is preliminary data.</text>
</comment>
<proteinExistence type="inferred from homology"/>
<accession>A0A511QZH5</accession>
<dbReference type="Proteomes" id="UP000321197">
    <property type="component" value="Unassembled WGS sequence"/>
</dbReference>
<dbReference type="InterPro" id="IPR014729">
    <property type="entry name" value="Rossmann-like_a/b/a_fold"/>
</dbReference>
<dbReference type="SUPFAM" id="SSF52402">
    <property type="entry name" value="Adenine nucleotide alpha hydrolases-like"/>
    <property type="match status" value="1"/>
</dbReference>
<dbReference type="AlphaFoldDB" id="A0A511QZH5"/>
<reference evidence="3 4" key="1">
    <citation type="submission" date="2019-07" db="EMBL/GenBank/DDBJ databases">
        <title>Whole genome shotgun sequence of Meiothermus hypogaeus NBRC 106114.</title>
        <authorList>
            <person name="Hosoyama A."/>
            <person name="Uohara A."/>
            <person name="Ohji S."/>
            <person name="Ichikawa N."/>
        </authorList>
    </citation>
    <scope>NUCLEOTIDE SEQUENCE [LARGE SCALE GENOMIC DNA]</scope>
    <source>
        <strain evidence="3 4">NBRC 106114</strain>
    </source>
</reference>
<evidence type="ECO:0000259" key="2">
    <source>
        <dbReference type="Pfam" id="PF00582"/>
    </source>
</evidence>
<organism evidence="3 4">
    <name type="scientific">Meiothermus hypogaeus NBRC 106114</name>
    <dbReference type="NCBI Taxonomy" id="1227553"/>
    <lineage>
        <taxon>Bacteria</taxon>
        <taxon>Thermotogati</taxon>
        <taxon>Deinococcota</taxon>
        <taxon>Deinococci</taxon>
        <taxon>Thermales</taxon>
        <taxon>Thermaceae</taxon>
        <taxon>Meiothermus</taxon>
    </lineage>
</organism>
<dbReference type="InterPro" id="IPR006015">
    <property type="entry name" value="Universal_stress_UspA"/>
</dbReference>